<organism evidence="1">
    <name type="scientific">Picea glauca</name>
    <name type="common">White spruce</name>
    <name type="synonym">Pinus glauca</name>
    <dbReference type="NCBI Taxonomy" id="3330"/>
    <lineage>
        <taxon>Eukaryota</taxon>
        <taxon>Viridiplantae</taxon>
        <taxon>Streptophyta</taxon>
        <taxon>Embryophyta</taxon>
        <taxon>Tracheophyta</taxon>
        <taxon>Spermatophyta</taxon>
        <taxon>Pinopsida</taxon>
        <taxon>Pinidae</taxon>
        <taxon>Conifers I</taxon>
        <taxon>Pinales</taxon>
        <taxon>Pinaceae</taxon>
        <taxon>Picea</taxon>
    </lineage>
</organism>
<comment type="caution">
    <text evidence="1">The sequence shown here is derived from an EMBL/GenBank/DDBJ whole genome shotgun (WGS) entry which is preliminary data.</text>
</comment>
<accession>A0A124GMY5</accession>
<proteinExistence type="predicted"/>
<name>A0A124GMY5_PICGL</name>
<geneLocation type="mitochondrion" evidence="1"/>
<evidence type="ECO:0000313" key="1">
    <source>
        <dbReference type="EMBL" id="KUM47122.1"/>
    </source>
</evidence>
<sequence>MRVRFNQLVLKRVLHRMVENSEKSRNLDFMEALSISLALELEGILGVHQMEGTPTRMRPMLPAMGL</sequence>
<dbReference type="EMBL" id="LKAM01000008">
    <property type="protein sequence ID" value="KUM47122.1"/>
    <property type="molecule type" value="Genomic_DNA"/>
</dbReference>
<reference evidence="1" key="1">
    <citation type="journal article" date="2015" name="Genome Biol. Evol.">
        <title>Organellar Genomes of White Spruce (Picea glauca): Assembly and Annotation.</title>
        <authorList>
            <person name="Jackman S.D."/>
            <person name="Warren R.L."/>
            <person name="Gibb E.A."/>
            <person name="Vandervalk B.P."/>
            <person name="Mohamadi H."/>
            <person name="Chu J."/>
            <person name="Raymond A."/>
            <person name="Pleasance S."/>
            <person name="Coope R."/>
            <person name="Wildung M.R."/>
            <person name="Ritland C.E."/>
            <person name="Bousquet J."/>
            <person name="Jones S.J."/>
            <person name="Bohlmann J."/>
            <person name="Birol I."/>
        </authorList>
    </citation>
    <scope>NUCLEOTIDE SEQUENCE [LARGE SCALE GENOMIC DNA]</scope>
    <source>
        <tissue evidence="1">Flushing bud</tissue>
    </source>
</reference>
<dbReference type="AlphaFoldDB" id="A0A124GMY5"/>
<protein>
    <submittedName>
        <fullName evidence="1">Uncharacterized protein</fullName>
    </submittedName>
</protein>
<keyword evidence="1" id="KW-0496">Mitochondrion</keyword>
<gene>
    <name evidence="1" type="ORF">ABT39_MTgene6128</name>
</gene>